<dbReference type="FunFam" id="1.10.1740.10:FF:000009">
    <property type="entry name" value="RNA polymerase sigma factor"/>
    <property type="match status" value="1"/>
</dbReference>
<dbReference type="PANTHER" id="PTHR43133">
    <property type="entry name" value="RNA POLYMERASE ECF-TYPE SIGMA FACTO"/>
    <property type="match status" value="1"/>
</dbReference>
<proteinExistence type="inferred from homology"/>
<dbReference type="SUPFAM" id="SSF88946">
    <property type="entry name" value="Sigma2 domain of RNA polymerase sigma factors"/>
    <property type="match status" value="1"/>
</dbReference>
<dbReference type="Proteomes" id="UP000655550">
    <property type="component" value="Unassembled WGS sequence"/>
</dbReference>
<comment type="similarity">
    <text evidence="1">Belongs to the sigma-70 factor family. ECF subfamily.</text>
</comment>
<dbReference type="InterPro" id="IPR036388">
    <property type="entry name" value="WH-like_DNA-bd_sf"/>
</dbReference>
<comment type="caution">
    <text evidence="8">The sequence shown here is derived from an EMBL/GenBank/DDBJ whole genome shotgun (WGS) entry which is preliminary data.</text>
</comment>
<reference evidence="10" key="4">
    <citation type="journal article" date="2019" name="Int. J. Syst. Evol. Microbiol.">
        <title>The Global Catalogue of Microorganisms (GCM) 10K type strain sequencing project: providing services to taxonomists for standard genome sequencing and annotation.</title>
        <authorList>
            <consortium name="The Broad Institute Genomics Platform"/>
            <consortium name="The Broad Institute Genome Sequencing Center for Infectious Disease"/>
            <person name="Wu L."/>
            <person name="Ma J."/>
        </authorList>
    </citation>
    <scope>NUCLEOTIDE SEQUENCE [LARGE SCALE GENOMIC DNA]</scope>
    <source>
        <strain evidence="10">CCM 8778</strain>
    </source>
</reference>
<dbReference type="InterPro" id="IPR013324">
    <property type="entry name" value="RNA_pol_sigma_r3/r4-like"/>
</dbReference>
<dbReference type="Gene3D" id="1.10.1740.10">
    <property type="match status" value="1"/>
</dbReference>
<dbReference type="InterPro" id="IPR013325">
    <property type="entry name" value="RNA_pol_sigma_r2"/>
</dbReference>
<dbReference type="InterPro" id="IPR013249">
    <property type="entry name" value="RNA_pol_sigma70_r4_t2"/>
</dbReference>
<gene>
    <name evidence="8" type="ORF">CW360_14260</name>
    <name evidence="7" type="ORF">GCM10007363_25020</name>
</gene>
<dbReference type="Gene3D" id="1.10.10.10">
    <property type="entry name" value="Winged helix-like DNA-binding domain superfamily/Winged helix DNA-binding domain"/>
    <property type="match status" value="1"/>
</dbReference>
<evidence type="ECO:0000313" key="10">
    <source>
        <dbReference type="Proteomes" id="UP000655550"/>
    </source>
</evidence>
<dbReference type="NCBIfam" id="TIGR02937">
    <property type="entry name" value="sigma70-ECF"/>
    <property type="match status" value="1"/>
</dbReference>
<protein>
    <submittedName>
        <fullName evidence="7">RNA polymerase sigma factor</fullName>
    </submittedName>
    <submittedName>
        <fullName evidence="8">RNA polymerase subunit sigma</fullName>
    </submittedName>
</protein>
<reference evidence="7" key="5">
    <citation type="submission" date="2024-05" db="EMBL/GenBank/DDBJ databases">
        <authorList>
            <person name="Sun Q."/>
            <person name="Sedlacek I."/>
        </authorList>
    </citation>
    <scope>NUCLEOTIDE SEQUENCE</scope>
    <source>
        <strain evidence="7">CCM 8778</strain>
    </source>
</reference>
<feature type="domain" description="RNA polymerase sigma-70 region 2" evidence="5">
    <location>
        <begin position="14"/>
        <end position="79"/>
    </location>
</feature>
<reference evidence="8" key="2">
    <citation type="submission" date="2017-12" db="EMBL/GenBank/DDBJ databases">
        <authorList>
            <person name="Hurst M.R.H."/>
        </authorList>
    </citation>
    <scope>NUCLEOTIDE SEQUENCE [LARGE SCALE GENOMIC DNA]</scope>
    <source>
        <strain evidence="8">ZYSR67-Z</strain>
    </source>
</reference>
<dbReference type="EMBL" id="PIYS01000027">
    <property type="protein sequence ID" value="PKF70455.1"/>
    <property type="molecule type" value="Genomic_DNA"/>
</dbReference>
<accession>A0A2I0CMT5</accession>
<evidence type="ECO:0000313" key="7">
    <source>
        <dbReference type="EMBL" id="GGH95537.1"/>
    </source>
</evidence>
<evidence type="ECO:0000256" key="1">
    <source>
        <dbReference type="ARBA" id="ARBA00010641"/>
    </source>
</evidence>
<evidence type="ECO:0000259" key="6">
    <source>
        <dbReference type="Pfam" id="PF08281"/>
    </source>
</evidence>
<feature type="domain" description="RNA polymerase sigma factor 70 region 4 type 2" evidence="6">
    <location>
        <begin position="110"/>
        <end position="162"/>
    </location>
</feature>
<dbReference type="GO" id="GO:0006352">
    <property type="term" value="P:DNA-templated transcription initiation"/>
    <property type="evidence" value="ECO:0007669"/>
    <property type="project" value="InterPro"/>
</dbReference>
<dbReference type="Proteomes" id="UP000242861">
    <property type="component" value="Unassembled WGS sequence"/>
</dbReference>
<dbReference type="PANTHER" id="PTHR43133:SF63">
    <property type="entry name" value="RNA POLYMERASE SIGMA FACTOR FECI-RELATED"/>
    <property type="match status" value="1"/>
</dbReference>
<dbReference type="NCBIfam" id="NF009180">
    <property type="entry name" value="PRK12528.1"/>
    <property type="match status" value="1"/>
</dbReference>
<evidence type="ECO:0000259" key="5">
    <source>
        <dbReference type="Pfam" id="PF04542"/>
    </source>
</evidence>
<organism evidence="8 9">
    <name type="scientific">Pseudomonas fluvialis</name>
    <dbReference type="NCBI Taxonomy" id="1793966"/>
    <lineage>
        <taxon>Bacteria</taxon>
        <taxon>Pseudomonadati</taxon>
        <taxon>Pseudomonadota</taxon>
        <taxon>Gammaproteobacteria</taxon>
        <taxon>Pseudomonadales</taxon>
        <taxon>Pseudomonadaceae</taxon>
        <taxon>Pseudomonas</taxon>
    </lineage>
</organism>
<reference evidence="9" key="3">
    <citation type="submission" date="2017-12" db="EMBL/GenBank/DDBJ databases">
        <authorList>
            <person name="Yu X.-Y."/>
        </authorList>
    </citation>
    <scope>NUCLEOTIDE SEQUENCE [LARGE SCALE GENOMIC DNA]</scope>
    <source>
        <strain evidence="9">ZYSR67-Z</strain>
    </source>
</reference>
<sequence>MFAVPAALNHVASLYQQHHRWLLGWLRQRLDCPAQAADLSQDTFVRLLQQPQRPTIDEPRALLGTIARGLLIDHYRRRSLERAYLQALAVLPEPLHPGPEEQLQHLQTLVALDRVLDGLKPCVRETFLLSQVEGLAYAEIAQRLGRSISSIQQYMGQALRHCHRQGLL</sequence>
<evidence type="ECO:0000256" key="2">
    <source>
        <dbReference type="ARBA" id="ARBA00023015"/>
    </source>
</evidence>
<keyword evidence="2" id="KW-0805">Transcription regulation</keyword>
<dbReference type="Pfam" id="PF04542">
    <property type="entry name" value="Sigma70_r2"/>
    <property type="match status" value="1"/>
</dbReference>
<evidence type="ECO:0000313" key="8">
    <source>
        <dbReference type="EMBL" id="PKF70455.1"/>
    </source>
</evidence>
<keyword evidence="10" id="KW-1185">Reference proteome</keyword>
<dbReference type="GO" id="GO:0016987">
    <property type="term" value="F:sigma factor activity"/>
    <property type="evidence" value="ECO:0007669"/>
    <property type="project" value="UniProtKB-KW"/>
</dbReference>
<dbReference type="AlphaFoldDB" id="A0A2I0CMT5"/>
<dbReference type="InterPro" id="IPR007627">
    <property type="entry name" value="RNA_pol_sigma70_r2"/>
</dbReference>
<name>A0A2I0CMT5_9PSED</name>
<dbReference type="GO" id="GO:0003677">
    <property type="term" value="F:DNA binding"/>
    <property type="evidence" value="ECO:0007669"/>
    <property type="project" value="InterPro"/>
</dbReference>
<evidence type="ECO:0000256" key="3">
    <source>
        <dbReference type="ARBA" id="ARBA00023082"/>
    </source>
</evidence>
<dbReference type="Pfam" id="PF08281">
    <property type="entry name" value="Sigma70_r4_2"/>
    <property type="match status" value="1"/>
</dbReference>
<keyword evidence="3" id="KW-0731">Sigma factor</keyword>
<reference evidence="7" key="1">
    <citation type="journal article" date="2014" name="Int. J. Syst. Evol. Microbiol.">
        <title>Complete genome of a new Firmicutes species belonging to the dominant human colonic microbiota ('Ruminococcus bicirculans') reveals two chromosomes and a selective capacity to utilize plant glucans.</title>
        <authorList>
            <consortium name="NISC Comparative Sequencing Program"/>
            <person name="Wegmann U."/>
            <person name="Louis P."/>
            <person name="Goesmann A."/>
            <person name="Henrissat B."/>
            <person name="Duncan S.H."/>
            <person name="Flint H.J."/>
        </authorList>
    </citation>
    <scope>NUCLEOTIDE SEQUENCE</scope>
    <source>
        <strain evidence="7">CCM 8778</strain>
    </source>
</reference>
<dbReference type="InterPro" id="IPR039425">
    <property type="entry name" value="RNA_pol_sigma-70-like"/>
</dbReference>
<dbReference type="InterPro" id="IPR014284">
    <property type="entry name" value="RNA_pol_sigma-70_dom"/>
</dbReference>
<dbReference type="SUPFAM" id="SSF88659">
    <property type="entry name" value="Sigma3 and sigma4 domains of RNA polymerase sigma factors"/>
    <property type="match status" value="1"/>
</dbReference>
<evidence type="ECO:0000313" key="9">
    <source>
        <dbReference type="Proteomes" id="UP000242861"/>
    </source>
</evidence>
<dbReference type="EMBL" id="BMDE01000008">
    <property type="protein sequence ID" value="GGH95537.1"/>
    <property type="molecule type" value="Genomic_DNA"/>
</dbReference>
<keyword evidence="4" id="KW-0804">Transcription</keyword>
<evidence type="ECO:0000256" key="4">
    <source>
        <dbReference type="ARBA" id="ARBA00023163"/>
    </source>
</evidence>